<evidence type="ECO:0000313" key="2">
    <source>
        <dbReference type="Proteomes" id="UP000193484"/>
    </source>
</evidence>
<dbReference type="EMBL" id="LQOJ01000073">
    <property type="protein sequence ID" value="ORU96711.1"/>
    <property type="molecule type" value="Genomic_DNA"/>
</dbReference>
<protein>
    <recommendedName>
        <fullName evidence="3">Carboxymuconolactone decarboxylase family protein</fullName>
    </recommendedName>
</protein>
<sequence length="273" mass="28941">MADTGGVLADLTRLVALSPPKFADLNAAVREVCAATIGCPPLPAESRGGPVDPMITEFAEQFSADVSAITAAQRAAYTESLGADVATVTLLIYLADFVPRVAAGLRSLGVDWSPQAGDWDHHTDPAALLLGRMVGRIGQLTDLDPVSTEVVRLRVARAHNCRLCKSLRERSALEAGGSEDLYDGIDDYSHSSVLSPAHRAALRYTDALLWTPAQIDGAELLAHYDRDAAVELTFDVLRNSCNKIAVSLGADAARVSEGTEGYRIGPDGLPIYG</sequence>
<evidence type="ECO:0008006" key="3">
    <source>
        <dbReference type="Google" id="ProtNLM"/>
    </source>
</evidence>
<comment type="caution">
    <text evidence="1">The sequence shown here is derived from an EMBL/GenBank/DDBJ whole genome shotgun (WGS) entry which is preliminary data.</text>
</comment>
<proteinExistence type="predicted"/>
<evidence type="ECO:0000313" key="1">
    <source>
        <dbReference type="EMBL" id="ORU96711.1"/>
    </source>
</evidence>
<organism evidence="1 2">
    <name type="scientific">Mycolicibacterium fallax</name>
    <name type="common">Mycobacterium fallax</name>
    <dbReference type="NCBI Taxonomy" id="1793"/>
    <lineage>
        <taxon>Bacteria</taxon>
        <taxon>Bacillati</taxon>
        <taxon>Actinomycetota</taxon>
        <taxon>Actinomycetes</taxon>
        <taxon>Mycobacteriales</taxon>
        <taxon>Mycobacteriaceae</taxon>
        <taxon>Mycolicibacterium</taxon>
    </lineage>
</organism>
<keyword evidence="2" id="KW-1185">Reference proteome</keyword>
<gene>
    <name evidence="1" type="ORF">AWC04_19225</name>
</gene>
<name>A0A1X1QZ33_MYCFA</name>
<dbReference type="Proteomes" id="UP000193484">
    <property type="component" value="Unassembled WGS sequence"/>
</dbReference>
<reference evidence="1 2" key="1">
    <citation type="submission" date="2016-01" db="EMBL/GenBank/DDBJ databases">
        <title>The new phylogeny of the genus Mycobacterium.</title>
        <authorList>
            <person name="Tarcisio F."/>
            <person name="Conor M."/>
            <person name="Antonella G."/>
            <person name="Elisabetta G."/>
            <person name="Giulia F.S."/>
            <person name="Sara T."/>
            <person name="Anna F."/>
            <person name="Clotilde B."/>
            <person name="Roberto B."/>
            <person name="Veronica D.S."/>
            <person name="Fabio R."/>
            <person name="Monica P."/>
            <person name="Olivier J."/>
            <person name="Enrico T."/>
            <person name="Nicola S."/>
        </authorList>
    </citation>
    <scope>NUCLEOTIDE SEQUENCE [LARGE SCALE GENOMIC DNA]</scope>
    <source>
        <strain evidence="1 2">DSM 44179</strain>
    </source>
</reference>
<accession>A0A1X1QZ33</accession>
<dbReference type="InterPro" id="IPR029032">
    <property type="entry name" value="AhpD-like"/>
</dbReference>
<dbReference type="Gene3D" id="1.20.1290.10">
    <property type="entry name" value="AhpD-like"/>
    <property type="match status" value="1"/>
</dbReference>
<dbReference type="STRING" id="1793.AWC04_19225"/>
<dbReference type="SUPFAM" id="SSF69118">
    <property type="entry name" value="AhpD-like"/>
    <property type="match status" value="1"/>
</dbReference>
<dbReference type="AlphaFoldDB" id="A0A1X1QZ33"/>